<reference evidence="3" key="2">
    <citation type="journal article" name="Front. Microbiol.">
        <title>Degradative Capacity of Two Strains of Rhodonia placenta: From Phenotype to Genotype.</title>
        <authorList>
            <person name="Kolle M."/>
            <person name="Horta M.A.C."/>
            <person name="Nowrousian M."/>
            <person name="Ohm R.A."/>
            <person name="Benz J.P."/>
            <person name="Pilgard A."/>
        </authorList>
    </citation>
    <scope>NUCLEOTIDE SEQUENCE</scope>
    <source>
        <strain evidence="3">FPRL280</strain>
    </source>
</reference>
<keyword evidence="2" id="KW-0812">Transmembrane</keyword>
<evidence type="ECO:0000256" key="2">
    <source>
        <dbReference type="SAM" id="Phobius"/>
    </source>
</evidence>
<dbReference type="Gene3D" id="3.40.50.1820">
    <property type="entry name" value="alpha/beta hydrolase"/>
    <property type="match status" value="1"/>
</dbReference>
<dbReference type="SUPFAM" id="SSF53474">
    <property type="entry name" value="alpha/beta-Hydrolases"/>
    <property type="match status" value="1"/>
</dbReference>
<keyword evidence="2" id="KW-1133">Transmembrane helix</keyword>
<dbReference type="InterPro" id="IPR029058">
    <property type="entry name" value="AB_hydrolase_fold"/>
</dbReference>
<keyword evidence="1" id="KW-0378">Hydrolase</keyword>
<dbReference type="InterPro" id="IPR050300">
    <property type="entry name" value="GDXG_lipolytic_enzyme"/>
</dbReference>
<evidence type="ECO:0000313" key="3">
    <source>
        <dbReference type="EMBL" id="KAF9807913.1"/>
    </source>
</evidence>
<name>A0A8H7NX78_9APHY</name>
<dbReference type="PANTHER" id="PTHR48081:SF8">
    <property type="entry name" value="ALPHA_BETA HYDROLASE FOLD-3 DOMAIN-CONTAINING PROTEIN-RELATED"/>
    <property type="match status" value="1"/>
</dbReference>
<dbReference type="Proteomes" id="UP000639403">
    <property type="component" value="Unassembled WGS sequence"/>
</dbReference>
<evidence type="ECO:0000313" key="4">
    <source>
        <dbReference type="Proteomes" id="UP000639403"/>
    </source>
</evidence>
<organism evidence="3 4">
    <name type="scientific">Rhodonia placenta</name>
    <dbReference type="NCBI Taxonomy" id="104341"/>
    <lineage>
        <taxon>Eukaryota</taxon>
        <taxon>Fungi</taxon>
        <taxon>Dikarya</taxon>
        <taxon>Basidiomycota</taxon>
        <taxon>Agaricomycotina</taxon>
        <taxon>Agaricomycetes</taxon>
        <taxon>Polyporales</taxon>
        <taxon>Adustoporiaceae</taxon>
        <taxon>Rhodonia</taxon>
    </lineage>
</organism>
<keyword evidence="2" id="KW-0472">Membrane</keyword>
<dbReference type="GO" id="GO:0016787">
    <property type="term" value="F:hydrolase activity"/>
    <property type="evidence" value="ECO:0007669"/>
    <property type="project" value="UniProtKB-KW"/>
</dbReference>
<dbReference type="PANTHER" id="PTHR48081">
    <property type="entry name" value="AB HYDROLASE SUPERFAMILY PROTEIN C4A8.06C"/>
    <property type="match status" value="1"/>
</dbReference>
<dbReference type="AlphaFoldDB" id="A0A8H7NX78"/>
<accession>A0A8H7NX78</accession>
<sequence>MWYFVFRRQPLKSLFLACHIMFLILVRIPFWTTVYTLIPGLRPRRTWSVVRSLTVLLLNAVMEALFFTDMNVSQPINLAAEENGSGFVWIDPVPELVTGGIRELAEINNVKAVRTGGYWFGPRDVPAGQRAMVGEKVIYHVHAAIIDALAGYRYLIEDVGFEPQNIILSGDSAAVDLGDTHTEPGSSMHRNASSDYITLLFKSRYCTRALVGRHPLEMANTSMCISPASRKLVDTPGMFGGLPPTCIFIGDAEIFLDQVRTLRDRLRTANGEEKIKYMEWADVTHDPFMWPWHEPERTLALREIAKWLEEI</sequence>
<evidence type="ECO:0008006" key="5">
    <source>
        <dbReference type="Google" id="ProtNLM"/>
    </source>
</evidence>
<comment type="caution">
    <text evidence="3">The sequence shown here is derived from an EMBL/GenBank/DDBJ whole genome shotgun (WGS) entry which is preliminary data.</text>
</comment>
<proteinExistence type="predicted"/>
<evidence type="ECO:0000256" key="1">
    <source>
        <dbReference type="ARBA" id="ARBA00022801"/>
    </source>
</evidence>
<dbReference type="EMBL" id="JADOXO010000257">
    <property type="protein sequence ID" value="KAF9807913.1"/>
    <property type="molecule type" value="Genomic_DNA"/>
</dbReference>
<feature type="transmembrane region" description="Helical" evidence="2">
    <location>
        <begin position="14"/>
        <end position="37"/>
    </location>
</feature>
<gene>
    <name evidence="3" type="ORF">IEO21_08030</name>
</gene>
<protein>
    <recommendedName>
        <fullName evidence="5">Alpha/beta-hydrolase</fullName>
    </recommendedName>
</protein>
<reference evidence="3" key="1">
    <citation type="submission" date="2020-11" db="EMBL/GenBank/DDBJ databases">
        <authorList>
            <person name="Koelle M."/>
            <person name="Horta M.A.C."/>
            <person name="Nowrousian M."/>
            <person name="Ohm R.A."/>
            <person name="Benz P."/>
            <person name="Pilgard A."/>
        </authorList>
    </citation>
    <scope>NUCLEOTIDE SEQUENCE</scope>
    <source>
        <strain evidence="3">FPRL280</strain>
    </source>
</reference>